<evidence type="ECO:0000313" key="3">
    <source>
        <dbReference type="EMBL" id="KAB1067309.1"/>
    </source>
</evidence>
<evidence type="ECO:0000256" key="1">
    <source>
        <dbReference type="SAM" id="MobiDB-lite"/>
    </source>
</evidence>
<feature type="compositionally biased region" description="Basic and acidic residues" evidence="1">
    <location>
        <begin position="376"/>
        <end position="425"/>
    </location>
</feature>
<feature type="chain" id="PRO_5027009474" evidence="2">
    <location>
        <begin position="21"/>
        <end position="447"/>
    </location>
</feature>
<accession>A0A6N6M9X3</accession>
<name>A0A6N6M9X3_9FLAO</name>
<keyword evidence="4" id="KW-1185">Reference proteome</keyword>
<dbReference type="InterPro" id="IPR019861">
    <property type="entry name" value="PorP/SprF_Bacteroidetes"/>
</dbReference>
<dbReference type="NCBIfam" id="TIGR03519">
    <property type="entry name" value="T9SS_PorP_fam"/>
    <property type="match status" value="1"/>
</dbReference>
<protein>
    <submittedName>
        <fullName evidence="3">Type IX secretion system membrane protein PorP/SprF</fullName>
    </submittedName>
</protein>
<dbReference type="AlphaFoldDB" id="A0A6N6M9X3"/>
<evidence type="ECO:0000313" key="4">
    <source>
        <dbReference type="Proteomes" id="UP000441333"/>
    </source>
</evidence>
<dbReference type="Pfam" id="PF11751">
    <property type="entry name" value="PorP_SprF"/>
    <property type="match status" value="1"/>
</dbReference>
<comment type="caution">
    <text evidence="3">The sequence shown here is derived from an EMBL/GenBank/DDBJ whole genome shotgun (WGS) entry which is preliminary data.</text>
</comment>
<feature type="region of interest" description="Disordered" evidence="1">
    <location>
        <begin position="376"/>
        <end position="447"/>
    </location>
</feature>
<dbReference type="Proteomes" id="UP000441333">
    <property type="component" value="Unassembled WGS sequence"/>
</dbReference>
<proteinExistence type="predicted"/>
<evidence type="ECO:0000256" key="2">
    <source>
        <dbReference type="SAM" id="SignalP"/>
    </source>
</evidence>
<dbReference type="EMBL" id="WAAT01000050">
    <property type="protein sequence ID" value="KAB1067309.1"/>
    <property type="molecule type" value="Genomic_DNA"/>
</dbReference>
<keyword evidence="2" id="KW-0732">Signal</keyword>
<organism evidence="3 4">
    <name type="scientific">Pseudotamlana haliotis</name>
    <dbReference type="NCBI Taxonomy" id="2614804"/>
    <lineage>
        <taxon>Bacteria</taxon>
        <taxon>Pseudomonadati</taxon>
        <taxon>Bacteroidota</taxon>
        <taxon>Flavobacteriia</taxon>
        <taxon>Flavobacteriales</taxon>
        <taxon>Flavobacteriaceae</taxon>
        <taxon>Pseudotamlana</taxon>
    </lineage>
</organism>
<feature type="signal peptide" evidence="2">
    <location>
        <begin position="1"/>
        <end position="20"/>
    </location>
</feature>
<sequence>MKKYLLYILLFLSVSYQSVAQDDGVVALNIPVRNSLKFNRTFINPTFSFVREGHRYISFNNKREWTQFENAPQTYLFGYSGRFRESIGAGVSLFQQNYGALTTFGGMANFAYNVVVNRSGNLTFGMNLGFYRSGVNDGAIISNTPDPALDNIPSNSIITINPGINYGTEFFDFGVSLNNIVAYNLTSTAMVADNAEQGIQVHGMYTGYISSFGYFRDSRFSALVRSEFKKEQTIFSGLVMLTVPKGFWGQAGYNSFYGFSVGAGLNITPQIALEYNYEMAMGDISPLGNSHDFTIAYRFKSKERYDYFGDEEEDGLFISDSKKNKSRKVTVSETPKDLPRKSDTLEKQRAAEAAAAAARAEEKRASEAAALNGVTEAERLAEKQEADRIAHEAEAEAERLRKEQEAIVAAESERLRQEEEARQAEAARVQAEQDAAAALAESERLRQ</sequence>
<dbReference type="RefSeq" id="WP_150940474.1">
    <property type="nucleotide sequence ID" value="NZ_WAAT01000050.1"/>
</dbReference>
<feature type="compositionally biased region" description="Low complexity" evidence="1">
    <location>
        <begin position="426"/>
        <end position="440"/>
    </location>
</feature>
<reference evidence="3 4" key="1">
    <citation type="submission" date="2019-09" db="EMBL/GenBank/DDBJ databases">
        <authorList>
            <person name="Cao W.R."/>
        </authorList>
    </citation>
    <scope>NUCLEOTIDE SEQUENCE [LARGE SCALE GENOMIC DNA]</scope>
    <source>
        <strain evidence="3 4">B1N29</strain>
    </source>
</reference>
<feature type="non-terminal residue" evidence="3">
    <location>
        <position position="447"/>
    </location>
</feature>
<gene>
    <name evidence="3" type="ORF">F6U93_12930</name>
</gene>